<proteinExistence type="predicted"/>
<evidence type="ECO:0000259" key="1">
    <source>
        <dbReference type="Pfam" id="PF00174"/>
    </source>
</evidence>
<dbReference type="Proteomes" id="UP001217838">
    <property type="component" value="Unassembled WGS sequence"/>
</dbReference>
<dbReference type="Gene3D" id="2.60.40.650">
    <property type="match status" value="1"/>
</dbReference>
<evidence type="ECO:0000313" key="3">
    <source>
        <dbReference type="Proteomes" id="UP001217838"/>
    </source>
</evidence>
<dbReference type="Pfam" id="PF00174">
    <property type="entry name" value="Oxidored_molyb"/>
    <property type="match status" value="1"/>
</dbReference>
<dbReference type="PANTHER" id="PTHR19372">
    <property type="entry name" value="SULFITE REDUCTASE"/>
    <property type="match status" value="1"/>
</dbReference>
<dbReference type="SUPFAM" id="SSF56524">
    <property type="entry name" value="Oxidoreductase molybdopterin-binding domain"/>
    <property type="match status" value="1"/>
</dbReference>
<sequence length="385" mass="42511">MPKPPEPNFVVQPTPSTYFTNRGNGSEEMKFGPVAGYGDTVPNDRFYIHSRAAAPKIDVATWRLHVGGSAIKKPRSFRHDELLELAPVTLRRTLDCGVNCRAFFPKVSPYASLKWLPVGWTQWHFGAVGAAEWKGVRVKDVLQAAGLGTAVDVRFTSLDSIVTDIGKLPYAQVVPLAKAIADDTLLVYEMNGQPLPIDHGYPLRVLFSGWGGNTAVKWLGSIEVSSEPQPVSHFQINQGMDGPDYPEPMLGTVAPVRSALELNEDLTLQPGDHTLHGRAWSGAGAIDHVDVCIEHEVAPGRWTAIWDPPWRPATLLHKPEPMMWVRFETTWENATPGRYRLMTRATDDAGRTQPRPEDVVWNQHGLGYGGHAPLELSVLPLTNFP</sequence>
<dbReference type="InterPro" id="IPR014756">
    <property type="entry name" value="Ig_E-set"/>
</dbReference>
<protein>
    <submittedName>
        <fullName evidence="2">Molybdopterin-dependent oxidoreductase</fullName>
    </submittedName>
</protein>
<organism evidence="2 3">
    <name type="scientific">Nannocystis radixulma</name>
    <dbReference type="NCBI Taxonomy" id="2995305"/>
    <lineage>
        <taxon>Bacteria</taxon>
        <taxon>Pseudomonadati</taxon>
        <taxon>Myxococcota</taxon>
        <taxon>Polyangia</taxon>
        <taxon>Nannocystales</taxon>
        <taxon>Nannocystaceae</taxon>
        <taxon>Nannocystis</taxon>
    </lineage>
</organism>
<dbReference type="EMBL" id="JAQNDN010000019">
    <property type="protein sequence ID" value="MDC0672588.1"/>
    <property type="molecule type" value="Genomic_DNA"/>
</dbReference>
<dbReference type="SUPFAM" id="SSF81296">
    <property type="entry name" value="E set domains"/>
    <property type="match status" value="1"/>
</dbReference>
<dbReference type="Gene3D" id="3.90.420.10">
    <property type="entry name" value="Oxidoreductase, molybdopterin-binding domain"/>
    <property type="match status" value="1"/>
</dbReference>
<dbReference type="RefSeq" id="WP_272004465.1">
    <property type="nucleotide sequence ID" value="NZ_JAQNDN010000019.1"/>
</dbReference>
<dbReference type="PANTHER" id="PTHR19372:SF7">
    <property type="entry name" value="SULFITE OXIDASE, MITOCHONDRIAL"/>
    <property type="match status" value="1"/>
</dbReference>
<reference evidence="2 3" key="1">
    <citation type="submission" date="2022-11" db="EMBL/GenBank/DDBJ databases">
        <title>Minimal conservation of predation-associated metabolite biosynthetic gene clusters underscores biosynthetic potential of Myxococcota including descriptions for ten novel species: Archangium lansinium sp. nov., Myxococcus landrumus sp. nov., Nannocystis bai.</title>
        <authorList>
            <person name="Ahearne A."/>
            <person name="Stevens C."/>
            <person name="Dowd S."/>
        </authorList>
    </citation>
    <scope>NUCLEOTIDE SEQUENCE [LARGE SCALE GENOMIC DNA]</scope>
    <source>
        <strain evidence="2 3">NCELM</strain>
    </source>
</reference>
<accession>A0ABT5BFV2</accession>
<dbReference type="InterPro" id="IPR000572">
    <property type="entry name" value="OxRdtase_Mopterin-bd_dom"/>
</dbReference>
<comment type="caution">
    <text evidence="2">The sequence shown here is derived from an EMBL/GenBank/DDBJ whole genome shotgun (WGS) entry which is preliminary data.</text>
</comment>
<gene>
    <name evidence="2" type="ORF">POL58_32860</name>
</gene>
<evidence type="ECO:0000313" key="2">
    <source>
        <dbReference type="EMBL" id="MDC0672588.1"/>
    </source>
</evidence>
<dbReference type="PRINTS" id="PR00407">
    <property type="entry name" value="EUMOPTERIN"/>
</dbReference>
<dbReference type="InterPro" id="IPR008335">
    <property type="entry name" value="Mopterin_OxRdtase_euk"/>
</dbReference>
<name>A0ABT5BFV2_9BACT</name>
<feature type="domain" description="Oxidoreductase molybdopterin-binding" evidence="1">
    <location>
        <begin position="53"/>
        <end position="230"/>
    </location>
</feature>
<dbReference type="InterPro" id="IPR036374">
    <property type="entry name" value="OxRdtase_Mopterin-bd_sf"/>
</dbReference>
<keyword evidence="3" id="KW-1185">Reference proteome</keyword>